<dbReference type="PROSITE" id="PS51340">
    <property type="entry name" value="MOSC"/>
    <property type="match status" value="1"/>
</dbReference>
<dbReference type="SUPFAM" id="SSF50800">
    <property type="entry name" value="PK beta-barrel domain-like"/>
    <property type="match status" value="1"/>
</dbReference>
<dbReference type="GO" id="GO:0030170">
    <property type="term" value="F:pyridoxal phosphate binding"/>
    <property type="evidence" value="ECO:0007669"/>
    <property type="project" value="InterPro"/>
</dbReference>
<dbReference type="PANTHER" id="PTHR30212:SF2">
    <property type="entry name" value="PROTEIN YIIM"/>
    <property type="match status" value="1"/>
</dbReference>
<dbReference type="Pfam" id="PF03473">
    <property type="entry name" value="MOSC"/>
    <property type="match status" value="1"/>
</dbReference>
<feature type="domain" description="MOSC" evidence="1">
    <location>
        <begin position="29"/>
        <end position="162"/>
    </location>
</feature>
<dbReference type="InterPro" id="IPR052353">
    <property type="entry name" value="Benzoxazolinone_Detox_Enz"/>
</dbReference>
<evidence type="ECO:0000259" key="1">
    <source>
        <dbReference type="PROSITE" id="PS51340"/>
    </source>
</evidence>
<dbReference type="PANTHER" id="PTHR30212">
    <property type="entry name" value="PROTEIN YIIM"/>
    <property type="match status" value="1"/>
</dbReference>
<comment type="caution">
    <text evidence="2">The sequence shown here is derived from an EMBL/GenBank/DDBJ whole genome shotgun (WGS) entry which is preliminary data.</text>
</comment>
<reference evidence="3" key="1">
    <citation type="submission" date="2013-03" db="EMBL/GenBank/DDBJ databases">
        <title>Draft genome sequence of Bacillus firmus DS1.</title>
        <authorList>
            <person name="Peng D."/>
            <person name="Zhu L."/>
            <person name="Sun M."/>
        </authorList>
    </citation>
    <scope>NUCLEOTIDE SEQUENCE [LARGE SCALE GENOMIC DNA]</scope>
    <source>
        <strain evidence="3">DS1</strain>
    </source>
</reference>
<evidence type="ECO:0000313" key="2">
    <source>
        <dbReference type="EMBL" id="EWG11422.1"/>
    </source>
</evidence>
<dbReference type="InterPro" id="IPR005163">
    <property type="entry name" value="Tri_helical_YiiM-like"/>
</dbReference>
<dbReference type="AlphaFoldDB" id="W7L834"/>
<sequence>MRGIIALSIGKPKKHRWKNNEEISGIGKERINSAFLTKEGFLGDGMANTDFHGGPDRAVCLYPYEHYGMWEKEFKKTFSPPSFGENICAGNMLEKDVFIGDTFSLGESVIQITQGRIPCSTISKHNREDRLLGRIVETCFTGYFFRVLKEGTVTADSMLKLVERKQEKVSVLQGNYIMFHDRKNLKAIEELLKIEALADVWREKLEKAIIIKK</sequence>
<reference evidence="2 3" key="2">
    <citation type="journal article" date="2016" name="Sci. Rep.">
        <title>A novel serine protease, Sep1, from Bacillus firmus DS-1 has nematicidal activity and degrades multiple intestinal-associated nematode proteins.</title>
        <authorList>
            <person name="Geng C."/>
            <person name="Nie X."/>
            <person name="Tang Z."/>
            <person name="Zhang Y."/>
            <person name="Lin J."/>
            <person name="Sun M."/>
            <person name="Peng D."/>
        </authorList>
    </citation>
    <scope>NUCLEOTIDE SEQUENCE [LARGE SCALE GENOMIC DNA]</scope>
    <source>
        <strain evidence="2 3">DS1</strain>
    </source>
</reference>
<name>W7L834_CYTFI</name>
<dbReference type="Proteomes" id="UP000019270">
    <property type="component" value="Unassembled WGS sequence"/>
</dbReference>
<protein>
    <recommendedName>
        <fullName evidence="1">MOSC domain-containing protein</fullName>
    </recommendedName>
</protein>
<dbReference type="OrthoDB" id="9786134at2"/>
<dbReference type="Pfam" id="PF03475">
    <property type="entry name" value="YiiM_3-alpha"/>
    <property type="match status" value="1"/>
</dbReference>
<dbReference type="GO" id="GO:0003824">
    <property type="term" value="F:catalytic activity"/>
    <property type="evidence" value="ECO:0007669"/>
    <property type="project" value="InterPro"/>
</dbReference>
<proteinExistence type="predicted"/>
<organism evidence="2 3">
    <name type="scientific">Cytobacillus firmus DS1</name>
    <dbReference type="NCBI Taxonomy" id="1307436"/>
    <lineage>
        <taxon>Bacteria</taxon>
        <taxon>Bacillati</taxon>
        <taxon>Bacillota</taxon>
        <taxon>Bacilli</taxon>
        <taxon>Bacillales</taxon>
        <taxon>Bacillaceae</taxon>
        <taxon>Cytobacillus</taxon>
    </lineage>
</organism>
<dbReference type="GO" id="GO:0030151">
    <property type="term" value="F:molybdenum ion binding"/>
    <property type="evidence" value="ECO:0007669"/>
    <property type="project" value="InterPro"/>
</dbReference>
<dbReference type="InterPro" id="IPR011037">
    <property type="entry name" value="Pyrv_Knase-like_insert_dom_sf"/>
</dbReference>
<dbReference type="eggNOG" id="COG2258">
    <property type="taxonomic scope" value="Bacteria"/>
</dbReference>
<accession>W7L834</accession>
<gene>
    <name evidence="2" type="ORF">PBF_10367</name>
</gene>
<dbReference type="Gene3D" id="2.40.33.20">
    <property type="entry name" value="PK beta-barrel domain-like"/>
    <property type="match status" value="1"/>
</dbReference>
<dbReference type="InterPro" id="IPR005302">
    <property type="entry name" value="MoCF_Sase_C"/>
</dbReference>
<dbReference type="EMBL" id="APVL01000006">
    <property type="protein sequence ID" value="EWG11422.1"/>
    <property type="molecule type" value="Genomic_DNA"/>
</dbReference>
<evidence type="ECO:0000313" key="3">
    <source>
        <dbReference type="Proteomes" id="UP000019270"/>
    </source>
</evidence>
<dbReference type="PATRIC" id="fig|1307436.3.peg.2216"/>
<dbReference type="RefSeq" id="WP_035329625.1">
    <property type="nucleotide sequence ID" value="NZ_APVL01000006.1"/>
</dbReference>